<proteinExistence type="predicted"/>
<reference evidence="2" key="1">
    <citation type="submission" date="2014-01" db="EMBL/GenBank/DDBJ databases">
        <title>The Genome Sequence of Anopheles farauti FAR1 (V2).</title>
        <authorList>
            <consortium name="The Broad Institute Genomics Platform"/>
            <person name="Neafsey D.E."/>
            <person name="Besansky N."/>
            <person name="Howell P."/>
            <person name="Walton C."/>
            <person name="Young S.K."/>
            <person name="Zeng Q."/>
            <person name="Gargeya S."/>
            <person name="Fitzgerald M."/>
            <person name="Haas B."/>
            <person name="Abouelleil A."/>
            <person name="Allen A.W."/>
            <person name="Alvarado L."/>
            <person name="Arachchi H.M."/>
            <person name="Berlin A.M."/>
            <person name="Chapman S.B."/>
            <person name="Gainer-Dewar J."/>
            <person name="Goldberg J."/>
            <person name="Griggs A."/>
            <person name="Gujja S."/>
            <person name="Hansen M."/>
            <person name="Howarth C."/>
            <person name="Imamovic A."/>
            <person name="Ireland A."/>
            <person name="Larimer J."/>
            <person name="McCowan C."/>
            <person name="Murphy C."/>
            <person name="Pearson M."/>
            <person name="Poon T.W."/>
            <person name="Priest M."/>
            <person name="Roberts A."/>
            <person name="Saif S."/>
            <person name="Shea T."/>
            <person name="Sisk P."/>
            <person name="Sykes S."/>
            <person name="Wortman J."/>
            <person name="Nusbaum C."/>
            <person name="Birren B."/>
        </authorList>
    </citation>
    <scope>NUCLEOTIDE SEQUENCE [LARGE SCALE GENOMIC DNA]</scope>
    <source>
        <strain evidence="2">FAR1</strain>
    </source>
</reference>
<protein>
    <recommendedName>
        <fullName evidence="3">Secreted protein</fullName>
    </recommendedName>
</protein>
<name>A0A182QWI1_9DIPT</name>
<sequence length="111" mass="12174">MVAGYDVFGFLLLAPSALHITRVRVTGLLHRALPNRMMGFGCWGSDQCSIRHSFRLCDIVCQPSCRAVLDPRQASLFRSSPHAQVPQSIPMVTALLLLLLHCQPGLLDGCC</sequence>
<dbReference type="EMBL" id="AXCN02001947">
    <property type="status" value="NOT_ANNOTATED_CDS"/>
    <property type="molecule type" value="Genomic_DNA"/>
</dbReference>
<evidence type="ECO:0008006" key="3">
    <source>
        <dbReference type="Google" id="ProtNLM"/>
    </source>
</evidence>
<evidence type="ECO:0000313" key="1">
    <source>
        <dbReference type="EnsemblMetazoa" id="AFAF018268-PA"/>
    </source>
</evidence>
<dbReference type="Proteomes" id="UP000075886">
    <property type="component" value="Unassembled WGS sequence"/>
</dbReference>
<reference evidence="1" key="2">
    <citation type="submission" date="2020-05" db="UniProtKB">
        <authorList>
            <consortium name="EnsemblMetazoa"/>
        </authorList>
    </citation>
    <scope>IDENTIFICATION</scope>
    <source>
        <strain evidence="1">FAR1</strain>
    </source>
</reference>
<accession>A0A182QWI1</accession>
<dbReference type="AlphaFoldDB" id="A0A182QWI1"/>
<keyword evidence="2" id="KW-1185">Reference proteome</keyword>
<dbReference type="EnsemblMetazoa" id="AFAF018268-RA">
    <property type="protein sequence ID" value="AFAF018268-PA"/>
    <property type="gene ID" value="AFAF018268"/>
</dbReference>
<dbReference type="VEuPathDB" id="VectorBase:AFAF018268"/>
<organism evidence="1 2">
    <name type="scientific">Anopheles farauti</name>
    <dbReference type="NCBI Taxonomy" id="69004"/>
    <lineage>
        <taxon>Eukaryota</taxon>
        <taxon>Metazoa</taxon>
        <taxon>Ecdysozoa</taxon>
        <taxon>Arthropoda</taxon>
        <taxon>Hexapoda</taxon>
        <taxon>Insecta</taxon>
        <taxon>Pterygota</taxon>
        <taxon>Neoptera</taxon>
        <taxon>Endopterygota</taxon>
        <taxon>Diptera</taxon>
        <taxon>Nematocera</taxon>
        <taxon>Culicoidea</taxon>
        <taxon>Culicidae</taxon>
        <taxon>Anophelinae</taxon>
        <taxon>Anopheles</taxon>
    </lineage>
</organism>
<evidence type="ECO:0000313" key="2">
    <source>
        <dbReference type="Proteomes" id="UP000075886"/>
    </source>
</evidence>